<dbReference type="NCBIfam" id="TIGR00240">
    <property type="entry name" value="ATCase_reg"/>
    <property type="match status" value="1"/>
</dbReference>
<dbReference type="Pfam" id="PF02748">
    <property type="entry name" value="PyrI_C"/>
    <property type="match status" value="1"/>
</dbReference>
<evidence type="ECO:0000256" key="3">
    <source>
        <dbReference type="ARBA" id="ARBA00021764"/>
    </source>
</evidence>
<keyword evidence="4 7" id="KW-0479">Metal-binding</keyword>
<dbReference type="Gene3D" id="2.30.30.20">
    <property type="entry name" value="Aspartate carbamoyltransferase regulatory subunit, C-terminal domain"/>
    <property type="match status" value="1"/>
</dbReference>
<reference evidence="11" key="1">
    <citation type="journal article" date="2020" name="mSystems">
        <title>Genome- and Community-Level Interaction Insights into Carbon Utilization and Element Cycling Functions of Hydrothermarchaeota in Hydrothermal Sediment.</title>
        <authorList>
            <person name="Zhou Z."/>
            <person name="Liu Y."/>
            <person name="Xu W."/>
            <person name="Pan J."/>
            <person name="Luo Z.H."/>
            <person name="Li M."/>
        </authorList>
    </citation>
    <scope>NUCLEOTIDE SEQUENCE [LARGE SCALE GENOMIC DNA]</scope>
    <source>
        <strain evidence="11">SpSt-637</strain>
        <strain evidence="10">SpSt-667</strain>
    </source>
</reference>
<feature type="domain" description="Aspartate carbamoyltransferase regulatory subunit C-terminal" evidence="9">
    <location>
        <begin position="106"/>
        <end position="154"/>
    </location>
</feature>
<dbReference type="GO" id="GO:0009347">
    <property type="term" value="C:aspartate carbamoyltransferase complex"/>
    <property type="evidence" value="ECO:0007669"/>
    <property type="project" value="InterPro"/>
</dbReference>
<evidence type="ECO:0000256" key="6">
    <source>
        <dbReference type="ARBA" id="ARBA00022975"/>
    </source>
</evidence>
<comment type="subunit">
    <text evidence="7">Contains catalytic and regulatory chains.</text>
</comment>
<dbReference type="EMBL" id="DTBD01000008">
    <property type="protein sequence ID" value="HGQ63829.1"/>
    <property type="molecule type" value="Genomic_DNA"/>
</dbReference>
<keyword evidence="6 7" id="KW-0665">Pyrimidine biosynthesis</keyword>
<feature type="binding site" evidence="7">
    <location>
        <position position="112"/>
    </location>
    <ligand>
        <name>Zn(2+)</name>
        <dbReference type="ChEBI" id="CHEBI:29105"/>
    </ligand>
</feature>
<sequence length="160" mass="17920">MSINEVHTLVVPKILEGTVIDHIPAGKALEILRVLGISGQEGWRVAVLMNVESKRLGKKDIIKIEKRKLTPDEVNVIALIAPTATINIIENFVVVEKLKVRVPDVIESIIRCPNPTCVSNKDREPVKNRFKTLSQEPLLLQCDYCGIVISRSDIPKLVRR</sequence>
<comment type="similarity">
    <text evidence="2 7">Belongs to the PyrI family.</text>
</comment>
<evidence type="ECO:0000256" key="7">
    <source>
        <dbReference type="HAMAP-Rule" id="MF_00002"/>
    </source>
</evidence>
<evidence type="ECO:0000313" key="10">
    <source>
        <dbReference type="EMBL" id="HGQ36156.1"/>
    </source>
</evidence>
<dbReference type="Pfam" id="PF01948">
    <property type="entry name" value="PyrI"/>
    <property type="match status" value="1"/>
</dbReference>
<evidence type="ECO:0000259" key="9">
    <source>
        <dbReference type="Pfam" id="PF02748"/>
    </source>
</evidence>
<feature type="binding site" evidence="7">
    <location>
        <position position="145"/>
    </location>
    <ligand>
        <name>Zn(2+)</name>
        <dbReference type="ChEBI" id="CHEBI:29105"/>
    </ligand>
</feature>
<keyword evidence="11" id="KW-0808">Transferase</keyword>
<gene>
    <name evidence="7" type="primary">pyrI</name>
    <name evidence="11" type="ORF">ENU08_01095</name>
    <name evidence="10" type="ORF">ENU41_05710</name>
</gene>
<dbReference type="HAMAP" id="MF_00002">
    <property type="entry name" value="Asp_carb_tr_reg"/>
    <property type="match status" value="1"/>
</dbReference>
<evidence type="ECO:0000259" key="8">
    <source>
        <dbReference type="Pfam" id="PF01948"/>
    </source>
</evidence>
<dbReference type="GO" id="GO:0006207">
    <property type="term" value="P:'de novo' pyrimidine nucleobase biosynthetic process"/>
    <property type="evidence" value="ECO:0007669"/>
    <property type="project" value="InterPro"/>
</dbReference>
<dbReference type="InterPro" id="IPR036792">
    <property type="entry name" value="Asp_carbatrfase_reg_C_sf"/>
</dbReference>
<dbReference type="InterPro" id="IPR020545">
    <property type="entry name" value="Asp_carbamoyltransf_reg_N"/>
</dbReference>
<dbReference type="SUPFAM" id="SSF54893">
    <property type="entry name" value="Aspartate carbamoyltransferase, Regulatory-chain, N-terminal domain"/>
    <property type="match status" value="1"/>
</dbReference>
<dbReference type="InterPro" id="IPR036793">
    <property type="entry name" value="Asp_carbatrfase_reg_N_sf"/>
</dbReference>
<name>A0A7C4NK93_9CREN</name>
<comment type="function">
    <text evidence="1 7">Involved in allosteric regulation of aspartate carbamoyltransferase.</text>
</comment>
<proteinExistence type="inferred from homology"/>
<evidence type="ECO:0000256" key="4">
    <source>
        <dbReference type="ARBA" id="ARBA00022723"/>
    </source>
</evidence>
<feature type="binding site" evidence="7">
    <location>
        <position position="142"/>
    </location>
    <ligand>
        <name>Zn(2+)</name>
        <dbReference type="ChEBI" id="CHEBI:29105"/>
    </ligand>
</feature>
<dbReference type="EMBL" id="DTCK01000036">
    <property type="protein sequence ID" value="HGQ36156.1"/>
    <property type="molecule type" value="Genomic_DNA"/>
</dbReference>
<dbReference type="InterPro" id="IPR020542">
    <property type="entry name" value="Asp_carbamoyltrfase_reg_C"/>
</dbReference>
<feature type="binding site" evidence="7">
    <location>
        <position position="117"/>
    </location>
    <ligand>
        <name>Zn(2+)</name>
        <dbReference type="ChEBI" id="CHEBI:29105"/>
    </ligand>
</feature>
<dbReference type="SUPFAM" id="SSF57825">
    <property type="entry name" value="Aspartate carbamoyltransferase, Regulatory-chain, C-terminal domain"/>
    <property type="match status" value="1"/>
</dbReference>
<evidence type="ECO:0000256" key="5">
    <source>
        <dbReference type="ARBA" id="ARBA00022833"/>
    </source>
</evidence>
<comment type="cofactor">
    <cofactor evidence="7">
        <name>Zn(2+)</name>
        <dbReference type="ChEBI" id="CHEBI:29105"/>
    </cofactor>
    <text evidence="7">Binds 1 zinc ion per subunit.</text>
</comment>
<keyword evidence="5 7" id="KW-0862">Zinc</keyword>
<dbReference type="PANTHER" id="PTHR35805:SF1">
    <property type="entry name" value="ASPARTATE CARBAMOYLTRANSFERASE REGULATORY CHAIN"/>
    <property type="match status" value="1"/>
</dbReference>
<organism evidence="11">
    <name type="scientific">Ignisphaera aggregans</name>
    <dbReference type="NCBI Taxonomy" id="334771"/>
    <lineage>
        <taxon>Archaea</taxon>
        <taxon>Thermoproteota</taxon>
        <taxon>Thermoprotei</taxon>
        <taxon>Desulfurococcales</taxon>
        <taxon>Desulfurococcaceae</taxon>
        <taxon>Ignisphaera</taxon>
    </lineage>
</organism>
<dbReference type="GO" id="GO:0046872">
    <property type="term" value="F:metal ion binding"/>
    <property type="evidence" value="ECO:0007669"/>
    <property type="project" value="UniProtKB-KW"/>
</dbReference>
<dbReference type="PANTHER" id="PTHR35805">
    <property type="entry name" value="ASPARTATE CARBAMOYLTRANSFERASE REGULATORY CHAIN"/>
    <property type="match status" value="1"/>
</dbReference>
<dbReference type="GO" id="GO:0016740">
    <property type="term" value="F:transferase activity"/>
    <property type="evidence" value="ECO:0007669"/>
    <property type="project" value="UniProtKB-KW"/>
</dbReference>
<dbReference type="AlphaFoldDB" id="A0A7C4NK93"/>
<evidence type="ECO:0000313" key="11">
    <source>
        <dbReference type="EMBL" id="HGQ63829.1"/>
    </source>
</evidence>
<dbReference type="GO" id="GO:0006221">
    <property type="term" value="P:pyrimidine nucleotide biosynthetic process"/>
    <property type="evidence" value="ECO:0007669"/>
    <property type="project" value="UniProtKB-UniRule"/>
</dbReference>
<dbReference type="InterPro" id="IPR002801">
    <property type="entry name" value="Asp_carbamoylTrfase_reg"/>
</dbReference>
<feature type="domain" description="Aspartate carbamoyltransferase regulatory subunit N-terminal" evidence="8">
    <location>
        <begin position="10"/>
        <end position="100"/>
    </location>
</feature>
<dbReference type="Gene3D" id="3.30.70.140">
    <property type="entry name" value="Aspartate carbamoyltransferase regulatory subunit, N-terminal domain"/>
    <property type="match status" value="1"/>
</dbReference>
<evidence type="ECO:0000256" key="1">
    <source>
        <dbReference type="ARBA" id="ARBA00002565"/>
    </source>
</evidence>
<comment type="caution">
    <text evidence="11">The sequence shown here is derived from an EMBL/GenBank/DDBJ whole genome shotgun (WGS) entry which is preliminary data.</text>
</comment>
<evidence type="ECO:0000256" key="2">
    <source>
        <dbReference type="ARBA" id="ARBA00010498"/>
    </source>
</evidence>
<protein>
    <recommendedName>
        <fullName evidence="3 7">Aspartate carbamoyltransferase regulatory chain</fullName>
    </recommendedName>
</protein>
<accession>A0A7C4NK93</accession>